<accession>A0A420EHC3</accession>
<dbReference type="InterPro" id="IPR013424">
    <property type="entry name" value="Ice-binding_C"/>
</dbReference>
<reference evidence="2 3" key="1">
    <citation type="submission" date="2018-09" db="EMBL/GenBank/DDBJ databases">
        <authorList>
            <person name="Wang Z."/>
        </authorList>
    </citation>
    <scope>NUCLEOTIDE SEQUENCE [LARGE SCALE GENOMIC DNA]</scope>
    <source>
        <strain evidence="2 3">ALS 81</strain>
    </source>
</reference>
<comment type="caution">
    <text evidence="2">The sequence shown here is derived from an EMBL/GenBank/DDBJ whole genome shotgun (WGS) entry which is preliminary data.</text>
</comment>
<name>A0A420EHC3_9ALTE</name>
<organism evidence="2 3">
    <name type="scientific">Alginatibacterium sediminis</name>
    <dbReference type="NCBI Taxonomy" id="2164068"/>
    <lineage>
        <taxon>Bacteria</taxon>
        <taxon>Pseudomonadati</taxon>
        <taxon>Pseudomonadota</taxon>
        <taxon>Gammaproteobacteria</taxon>
        <taxon>Alteromonadales</taxon>
        <taxon>Alteromonadaceae</taxon>
        <taxon>Alginatibacterium</taxon>
    </lineage>
</organism>
<proteinExistence type="predicted"/>
<feature type="chain" id="PRO_5019313448" evidence="1">
    <location>
        <begin position="27"/>
        <end position="350"/>
    </location>
</feature>
<gene>
    <name evidence="2" type="ORF">DBZ36_05755</name>
</gene>
<keyword evidence="1" id="KW-0732">Signal</keyword>
<evidence type="ECO:0000313" key="3">
    <source>
        <dbReference type="Proteomes" id="UP000286482"/>
    </source>
</evidence>
<dbReference type="NCBIfam" id="TIGR02595">
    <property type="entry name" value="PEP_CTERM"/>
    <property type="match status" value="1"/>
</dbReference>
<evidence type="ECO:0000256" key="1">
    <source>
        <dbReference type="SAM" id="SignalP"/>
    </source>
</evidence>
<dbReference type="Proteomes" id="UP000286482">
    <property type="component" value="Unassembled WGS sequence"/>
</dbReference>
<feature type="signal peptide" evidence="1">
    <location>
        <begin position="1"/>
        <end position="26"/>
    </location>
</feature>
<evidence type="ECO:0000313" key="2">
    <source>
        <dbReference type="EMBL" id="RKF19956.1"/>
    </source>
</evidence>
<dbReference type="RefSeq" id="WP_120353960.1">
    <property type="nucleotide sequence ID" value="NZ_RAQO01000004.1"/>
</dbReference>
<protein>
    <submittedName>
        <fullName evidence="2">PEP-CTERM sorting domain-containing protein</fullName>
    </submittedName>
</protein>
<dbReference type="EMBL" id="RAQO01000004">
    <property type="protein sequence ID" value="RKF19956.1"/>
    <property type="molecule type" value="Genomic_DNA"/>
</dbReference>
<dbReference type="AlphaFoldDB" id="A0A420EHC3"/>
<sequence length="350" mass="38054">MQMMKLFGHILALASLSAIQINATWATPIAIDYGAFTSATVNAHVQGSGNPHSSAGQSCSVGFAPTAQNYICHAGNSFDHEKFKLTSTDSATIEASAWNAQARIVSNNTATSFADLETGVLKTYTKSSPDRDIAAGSGRVFSVNNYAIAEAWLEETLHFKIPVELAGLEIIVNPFFNLHAEFLSPTSPSDSWLTFNALYKAIYGGAGYFHSQVSDTRTVYDNTNIYKEFDVILQHEREYSEDVYLSLNYGMHNISTSAGEINALNTASTGIKVPFDLQFTSGSQVYLSKTPDESPVSVPEPSSMAVFLLSILAMGFRVRASVLLTTIDSVIINVRDSLSLFKNNKTPIIR</sequence>
<keyword evidence="3" id="KW-1185">Reference proteome</keyword>